<accession>A0ABP8ZYR5</accession>
<keyword evidence="1" id="KW-0732">Signal</keyword>
<dbReference type="Proteomes" id="UP001500141">
    <property type="component" value="Unassembled WGS sequence"/>
</dbReference>
<keyword evidence="3" id="KW-1185">Reference proteome</keyword>
<protein>
    <submittedName>
        <fullName evidence="2">Uncharacterized protein</fullName>
    </submittedName>
</protein>
<proteinExistence type="predicted"/>
<feature type="chain" id="PRO_5046179079" evidence="1">
    <location>
        <begin position="18"/>
        <end position="460"/>
    </location>
</feature>
<evidence type="ECO:0000313" key="2">
    <source>
        <dbReference type="EMBL" id="GAA4769100.1"/>
    </source>
</evidence>
<comment type="caution">
    <text evidence="2">The sequence shown here is derived from an EMBL/GenBank/DDBJ whole genome shotgun (WGS) entry which is preliminary data.</text>
</comment>
<evidence type="ECO:0000313" key="3">
    <source>
        <dbReference type="Proteomes" id="UP001500141"/>
    </source>
</evidence>
<dbReference type="EMBL" id="BAABIP010000017">
    <property type="protein sequence ID" value="GAA4769100.1"/>
    <property type="molecule type" value="Genomic_DNA"/>
</dbReference>
<evidence type="ECO:0000256" key="1">
    <source>
        <dbReference type="SAM" id="SignalP"/>
    </source>
</evidence>
<name>A0ABP8ZYR5_9FLAO</name>
<feature type="signal peptide" evidence="1">
    <location>
        <begin position="1"/>
        <end position="17"/>
    </location>
</feature>
<dbReference type="RefSeq" id="WP_264542176.1">
    <property type="nucleotide sequence ID" value="NZ_BAABIP010000017.1"/>
</dbReference>
<sequence>MRKLHYLLLLISSTTFAQKVIAEVSFKENKQPLDIIYLPNQDKVVITLGQRTNKVYGNTITDVWAFDKDGFTQKLVANEKLANCVFSPIETAFLIGKLPEKNEFPTEYKLILDGVPTKYFTINERFRYFNDIYGLDLVNQKESTKIDLKNDDVFLKVIDLFGGKVEKNKLEKLDLNKLENKTTATFTEGFDFDVRINESDISFITKAINRNYKSATIYRTVYDLYGTKTGDYSYFVSEPKHFLLLSNNGSGVLDPSNSSKKLSELAVNNYLVDKKSGNVYVYGLFGSEAKEITNSTNIPLGFYIFKYDLNGKLLWESHQDVVDASGFNQNQDVSKINFSIRLRENEVFCSLFSKDSNYLDVVTINDTDGLRKSQAFLKFKKSQDNTSKDLLKVDLLDNNYTNFKFDKETLYLLNSSQNFQEYLKTIDKNKSLHYKTYIAKKGYWVIESDNKTYSKVILFN</sequence>
<reference evidence="3" key="1">
    <citation type="journal article" date="2019" name="Int. J. Syst. Evol. Microbiol.">
        <title>The Global Catalogue of Microorganisms (GCM) 10K type strain sequencing project: providing services to taxonomists for standard genome sequencing and annotation.</title>
        <authorList>
            <consortium name="The Broad Institute Genomics Platform"/>
            <consortium name="The Broad Institute Genome Sequencing Center for Infectious Disease"/>
            <person name="Wu L."/>
            <person name="Ma J."/>
        </authorList>
    </citation>
    <scope>NUCLEOTIDE SEQUENCE [LARGE SCALE GENOMIC DNA]</scope>
    <source>
        <strain evidence="3">JCM 18198</strain>
    </source>
</reference>
<organism evidence="2 3">
    <name type="scientific">Flavobacterium hankyongi</name>
    <dbReference type="NCBI Taxonomy" id="1176532"/>
    <lineage>
        <taxon>Bacteria</taxon>
        <taxon>Pseudomonadati</taxon>
        <taxon>Bacteroidota</taxon>
        <taxon>Flavobacteriia</taxon>
        <taxon>Flavobacteriales</taxon>
        <taxon>Flavobacteriaceae</taxon>
        <taxon>Flavobacterium</taxon>
    </lineage>
</organism>
<gene>
    <name evidence="2" type="ORF">GCM10023230_18760</name>
</gene>